<organism evidence="2 3">
    <name type="scientific">Phialocephala subalpina</name>
    <dbReference type="NCBI Taxonomy" id="576137"/>
    <lineage>
        <taxon>Eukaryota</taxon>
        <taxon>Fungi</taxon>
        <taxon>Dikarya</taxon>
        <taxon>Ascomycota</taxon>
        <taxon>Pezizomycotina</taxon>
        <taxon>Leotiomycetes</taxon>
        <taxon>Helotiales</taxon>
        <taxon>Mollisiaceae</taxon>
        <taxon>Phialocephala</taxon>
        <taxon>Phialocephala fortinii species complex</taxon>
    </lineage>
</organism>
<feature type="transmembrane region" description="Helical" evidence="1">
    <location>
        <begin position="245"/>
        <end position="265"/>
    </location>
</feature>
<dbReference type="Proteomes" id="UP000184330">
    <property type="component" value="Unassembled WGS sequence"/>
</dbReference>
<evidence type="ECO:0000313" key="2">
    <source>
        <dbReference type="EMBL" id="CZR62137.1"/>
    </source>
</evidence>
<dbReference type="OrthoDB" id="2224262at2759"/>
<feature type="transmembrane region" description="Helical" evidence="1">
    <location>
        <begin position="209"/>
        <end position="233"/>
    </location>
</feature>
<feature type="transmembrane region" description="Helical" evidence="1">
    <location>
        <begin position="354"/>
        <end position="373"/>
    </location>
</feature>
<dbReference type="Pfam" id="PF04120">
    <property type="entry name" value="Iron_permease"/>
    <property type="match status" value="4"/>
</dbReference>
<feature type="transmembrane region" description="Helical" evidence="1">
    <location>
        <begin position="432"/>
        <end position="451"/>
    </location>
</feature>
<sequence length="512" mass="57382">MPSAWQKFKNAFFPANVSIYAAAPTVKIRIERLAGRASPPPGYAAEDEKRIVVTEESTHPELSTKRVPNAFDKVTKLAGSSVVVFVMLGILVLWLVMGLVYGTTDTWQIILQNASSIQVYVTDILLIRQASNAQHSLMTTIAELQSRNQTCERLLSLIPGCQWMETHKEEPKKLSLNGRPIEEEVEETLFMVTGRPSGMRAAWNKTCHVIATAVGSLWAFIVYWIGIGVWIAIGPLYQFSDTWQLYINTATALSLTLTSVFLQNIQQAQEDKLEKCLAYALKVDAEIEYKLRELTEDSKPNPIFEIAAPKRNRSERAITRFADTMGSGLGVMISLVATAAWFAVGPILQFSDNWWLIIGTFTGLVGFIDGFVLRNIYHRDENYAKTQFRYLELSDMKLLEKLNVNPPSHAPEKRSLSTRISISVGNAMGHRWTSIGAVFVVIMLLITASFLRWSETGQLLCNTPTMIAEGFLLLVLIQAHNIANLERGEDFNGVLKRRLMLSSYVHAIDESF</sequence>
<dbReference type="GO" id="GO:0055085">
    <property type="term" value="P:transmembrane transport"/>
    <property type="evidence" value="ECO:0007669"/>
    <property type="project" value="InterPro"/>
</dbReference>
<keyword evidence="3" id="KW-1185">Reference proteome</keyword>
<reference evidence="2 3" key="1">
    <citation type="submission" date="2016-03" db="EMBL/GenBank/DDBJ databases">
        <authorList>
            <person name="Ploux O."/>
        </authorList>
    </citation>
    <scope>NUCLEOTIDE SEQUENCE [LARGE SCALE GENOMIC DNA]</scope>
    <source>
        <strain evidence="2 3">UAMH 11012</strain>
    </source>
</reference>
<accession>A0A1L7XAY6</accession>
<evidence type="ECO:0000313" key="3">
    <source>
        <dbReference type="Proteomes" id="UP000184330"/>
    </source>
</evidence>
<gene>
    <name evidence="2" type="ORF">PAC_12034</name>
</gene>
<dbReference type="EMBL" id="FJOG01000020">
    <property type="protein sequence ID" value="CZR62137.1"/>
    <property type="molecule type" value="Genomic_DNA"/>
</dbReference>
<keyword evidence="1" id="KW-1133">Transmembrane helix</keyword>
<feature type="transmembrane region" description="Helical" evidence="1">
    <location>
        <begin position="82"/>
        <end position="101"/>
    </location>
</feature>
<protein>
    <submittedName>
        <fullName evidence="2">Related to FET4 Low affinity iron and copper transporter</fullName>
    </submittedName>
</protein>
<proteinExistence type="predicted"/>
<feature type="transmembrane region" description="Helical" evidence="1">
    <location>
        <begin position="321"/>
        <end position="342"/>
    </location>
</feature>
<evidence type="ECO:0000256" key="1">
    <source>
        <dbReference type="SAM" id="Phobius"/>
    </source>
</evidence>
<keyword evidence="1" id="KW-0812">Transmembrane</keyword>
<dbReference type="InterPro" id="IPR007251">
    <property type="entry name" value="Iron_permease_Fet4"/>
</dbReference>
<name>A0A1L7XAY6_9HELO</name>
<dbReference type="AlphaFoldDB" id="A0A1L7XAY6"/>
<keyword evidence="1" id="KW-0472">Membrane</keyword>